<reference evidence="1" key="1">
    <citation type="submission" date="2013-11" db="EMBL/GenBank/DDBJ databases">
        <title>Genome sequence of the fusiform rust pathogen reveals effectors for host alternation and coevolution with pine.</title>
        <authorList>
            <consortium name="DOE Joint Genome Institute"/>
            <person name="Smith K."/>
            <person name="Pendleton A."/>
            <person name="Kubisiak T."/>
            <person name="Anderson C."/>
            <person name="Salamov A."/>
            <person name="Aerts A."/>
            <person name="Riley R."/>
            <person name="Clum A."/>
            <person name="Lindquist E."/>
            <person name="Ence D."/>
            <person name="Campbell M."/>
            <person name="Kronenberg Z."/>
            <person name="Feau N."/>
            <person name="Dhillon B."/>
            <person name="Hamelin R."/>
            <person name="Burleigh J."/>
            <person name="Smith J."/>
            <person name="Yandell M."/>
            <person name="Nelson C."/>
            <person name="Grigoriev I."/>
            <person name="Davis J."/>
        </authorList>
    </citation>
    <scope>NUCLEOTIDE SEQUENCE</scope>
    <source>
        <strain evidence="1">G11</strain>
    </source>
</reference>
<accession>A0A9P6NEH0</accession>
<proteinExistence type="predicted"/>
<keyword evidence="2" id="KW-1185">Reference proteome</keyword>
<gene>
    <name evidence="1" type="ORF">CROQUDRAFT_95056</name>
</gene>
<dbReference type="Proteomes" id="UP000886653">
    <property type="component" value="Unassembled WGS sequence"/>
</dbReference>
<evidence type="ECO:0000313" key="2">
    <source>
        <dbReference type="Proteomes" id="UP000886653"/>
    </source>
</evidence>
<protein>
    <submittedName>
        <fullName evidence="1">Uncharacterized protein</fullName>
    </submittedName>
</protein>
<dbReference type="EMBL" id="MU167295">
    <property type="protein sequence ID" value="KAG0144463.1"/>
    <property type="molecule type" value="Genomic_DNA"/>
</dbReference>
<evidence type="ECO:0000313" key="1">
    <source>
        <dbReference type="EMBL" id="KAG0144463.1"/>
    </source>
</evidence>
<comment type="caution">
    <text evidence="1">The sequence shown here is derived from an EMBL/GenBank/DDBJ whole genome shotgun (WGS) entry which is preliminary data.</text>
</comment>
<sequence>MLRILLKAKSSHPPTTLPKHDLFSFKYPRKSQWEVIDAKLHDLHQETACFQYHVCLMEDDEWCFPGNLTFHQMPHKTFPLPTQA</sequence>
<dbReference type="AlphaFoldDB" id="A0A9P6NEH0"/>
<organism evidence="1 2">
    <name type="scientific">Cronartium quercuum f. sp. fusiforme G11</name>
    <dbReference type="NCBI Taxonomy" id="708437"/>
    <lineage>
        <taxon>Eukaryota</taxon>
        <taxon>Fungi</taxon>
        <taxon>Dikarya</taxon>
        <taxon>Basidiomycota</taxon>
        <taxon>Pucciniomycotina</taxon>
        <taxon>Pucciniomycetes</taxon>
        <taxon>Pucciniales</taxon>
        <taxon>Coleosporiaceae</taxon>
        <taxon>Cronartium</taxon>
    </lineage>
</organism>
<name>A0A9P6NEH0_9BASI</name>